<keyword evidence="2" id="KW-1185">Reference proteome</keyword>
<name>A0ABU7WJI3_9ACTN</name>
<sequence>MKRTRSQAGGGTAYPWETRRGLAGARVVELGAPGAARVGAGSGIAQAAHALVRAAARELLTTGTYGTPADGLAHGELNTLLGRD</sequence>
<protein>
    <submittedName>
        <fullName evidence="1">Uncharacterized protein</fullName>
    </submittedName>
</protein>
<proteinExistence type="predicted"/>
<gene>
    <name evidence="1" type="ORF">RB636_00350</name>
</gene>
<dbReference type="RefSeq" id="WP_331784877.1">
    <property type="nucleotide sequence ID" value="NZ_JAVFKM010000001.1"/>
</dbReference>
<reference evidence="1 2" key="1">
    <citation type="submission" date="2023-08" db="EMBL/GenBank/DDBJ databases">
        <authorList>
            <person name="Sharma P."/>
            <person name="Verma V."/>
            <person name="Mohan M.K."/>
            <person name="Dubey A.K."/>
        </authorList>
    </citation>
    <scope>NUCLEOTIDE SEQUENCE [LARGE SCALE GENOMIC DNA]</scope>
    <source>
        <strain evidence="1 2">ADP4</strain>
    </source>
</reference>
<comment type="caution">
    <text evidence="1">The sequence shown here is derived from an EMBL/GenBank/DDBJ whole genome shotgun (WGS) entry which is preliminary data.</text>
</comment>
<evidence type="ECO:0000313" key="1">
    <source>
        <dbReference type="EMBL" id="MEF3111661.1"/>
    </source>
</evidence>
<accession>A0ABU7WJI3</accession>
<dbReference type="EMBL" id="JAVFKM010000001">
    <property type="protein sequence ID" value="MEF3111661.1"/>
    <property type="molecule type" value="Genomic_DNA"/>
</dbReference>
<dbReference type="Proteomes" id="UP001348265">
    <property type="component" value="Unassembled WGS sequence"/>
</dbReference>
<organism evidence="1 2">
    <name type="scientific">Streptomyces chrestomyceticus</name>
    <dbReference type="NCBI Taxonomy" id="68185"/>
    <lineage>
        <taxon>Bacteria</taxon>
        <taxon>Bacillati</taxon>
        <taxon>Actinomycetota</taxon>
        <taxon>Actinomycetes</taxon>
        <taxon>Kitasatosporales</taxon>
        <taxon>Streptomycetaceae</taxon>
        <taxon>Streptomyces</taxon>
    </lineage>
</organism>
<evidence type="ECO:0000313" key="2">
    <source>
        <dbReference type="Proteomes" id="UP001348265"/>
    </source>
</evidence>